<keyword evidence="3" id="KW-1185">Reference proteome</keyword>
<proteinExistence type="predicted"/>
<name>A0A916ZD55_9HYPH</name>
<reference evidence="2" key="1">
    <citation type="journal article" date="2014" name="Int. J. Syst. Evol. Microbiol.">
        <title>Complete genome sequence of Corynebacterium casei LMG S-19264T (=DSM 44701T), isolated from a smear-ripened cheese.</title>
        <authorList>
            <consortium name="US DOE Joint Genome Institute (JGI-PGF)"/>
            <person name="Walter F."/>
            <person name="Albersmeier A."/>
            <person name="Kalinowski J."/>
            <person name="Ruckert C."/>
        </authorList>
    </citation>
    <scope>NUCLEOTIDE SEQUENCE</scope>
    <source>
        <strain evidence="2">CGMCC 1.15367</strain>
    </source>
</reference>
<accession>A0A916ZD55</accession>
<dbReference type="Proteomes" id="UP000644699">
    <property type="component" value="Unassembled WGS sequence"/>
</dbReference>
<dbReference type="RefSeq" id="WP_188906434.1">
    <property type="nucleotide sequence ID" value="NZ_BMIQ01000001.1"/>
</dbReference>
<dbReference type="EMBL" id="BMIQ01000001">
    <property type="protein sequence ID" value="GGD87406.1"/>
    <property type="molecule type" value="Genomic_DNA"/>
</dbReference>
<feature type="compositionally biased region" description="Basic and acidic residues" evidence="1">
    <location>
        <begin position="467"/>
        <end position="476"/>
    </location>
</feature>
<protein>
    <submittedName>
        <fullName evidence="2">Uncharacterized protein</fullName>
    </submittedName>
</protein>
<evidence type="ECO:0000313" key="3">
    <source>
        <dbReference type="Proteomes" id="UP000644699"/>
    </source>
</evidence>
<gene>
    <name evidence="2" type="ORF">GCM10011390_02660</name>
</gene>
<reference evidence="2" key="2">
    <citation type="submission" date="2020-09" db="EMBL/GenBank/DDBJ databases">
        <authorList>
            <person name="Sun Q."/>
            <person name="Zhou Y."/>
        </authorList>
    </citation>
    <scope>NUCLEOTIDE SEQUENCE</scope>
    <source>
        <strain evidence="2">CGMCC 1.15367</strain>
    </source>
</reference>
<evidence type="ECO:0000313" key="2">
    <source>
        <dbReference type="EMBL" id="GGD87406.1"/>
    </source>
</evidence>
<evidence type="ECO:0000256" key="1">
    <source>
        <dbReference type="SAM" id="MobiDB-lite"/>
    </source>
</evidence>
<dbReference type="AlphaFoldDB" id="A0A916ZD55"/>
<comment type="caution">
    <text evidence="2">The sequence shown here is derived from an EMBL/GenBank/DDBJ whole genome shotgun (WGS) entry which is preliminary data.</text>
</comment>
<sequence>MGLAAVIDDDEYDGAQPQDWRDGRHAPLTLRWETRGFWPALEGVFPGMTEEEAAVAMAVVDDWERGEIGTAYSRNRNGYPKREKPSRLHTYRRVVPAVDGLDVRKLVEHDRKAPSPHGTGRQSAIRPTPELIAGVRKAIAMVGRPVPAIPPYVLLRRDQDGNEMSVPDTKRTREMTAFLHEMNAALAATRIEYWRGALSGVLRRIFNRHMNRGGRFYAIGLVWQRMPPEERATITLNGEATGELDYKNLHVRLLYRDACYRVPPGDLYELPGWPRDVVKVAFLVLLNAEDAEQAAFSIARKKAMGLMAELGSAEAMTLARKLIVDIKAAHKPIASAFHSDCGGYLMRKDSDIAERVMRAMLKLGETVLPLHDGFIVRLAALELLREVMEKVAFDVGLHGIPIERKIPDKPIPTPENKGSETTSEVRVLTYPLPSPSLLFSLSSQDSQDGTLVAAGVSGGGAYASEASRSHEAEGRPEALNPSISPSQARTIPATATDLQDVQEAPPTATASIIHLRDLSRTRLDPFSALEDDHRLHDKPQTFETLHDDPDASHERFILVSWGDRRGVARIPLRTPTIRIRNPQEPAMTTVATEASALGHRLEIAILEHDPRGGDRPISLVKCWQPSASGPWLLHCTSKDGTPRESRYKAADRQAAIVRAFSFLLEPHWRKRLRSVSVTYDGPFDPAMSEAQNRRVHSVPATYLLATPEVLTPPDTPLPVGTYACPTDLGRGWRVLLATPDGSIRMDAWTPLSAAEIARIAEDGAPAVLRDLPTLVRVVDRCGERRFEITGKLVKGLADGLFRLASEPPVEHWRGIYDAATTLDENAEQRRAA</sequence>
<organism evidence="2 3">
    <name type="scientific">Aureimonas endophytica</name>
    <dbReference type="NCBI Taxonomy" id="2027858"/>
    <lineage>
        <taxon>Bacteria</taxon>
        <taxon>Pseudomonadati</taxon>
        <taxon>Pseudomonadota</taxon>
        <taxon>Alphaproteobacteria</taxon>
        <taxon>Hyphomicrobiales</taxon>
        <taxon>Aurantimonadaceae</taxon>
        <taxon>Aureimonas</taxon>
    </lineage>
</organism>
<feature type="region of interest" description="Disordered" evidence="1">
    <location>
        <begin position="462"/>
        <end position="487"/>
    </location>
</feature>